<reference evidence="3 4" key="1">
    <citation type="submission" date="2014-09" db="EMBL/GenBank/DDBJ databases">
        <authorList>
            <person name="Regsiter A."/>
        </authorList>
    </citation>
    <scope>NUCLEOTIDE SEQUENCE [LARGE SCALE GENOMIC DNA]</scope>
</reference>
<keyword evidence="4" id="KW-1185">Reference proteome</keyword>
<gene>
    <name evidence="3" type="ORF">XAC3562_1200035</name>
</gene>
<dbReference type="Proteomes" id="UP000052230">
    <property type="component" value="Unassembled WGS sequence"/>
</dbReference>
<sequence length="1053" mass="117893">MAEQHAKWFDLGRFGAALRLIPRSPLRGVPMTCLEIRHTEVFELVHGLTEGLGREEREAVARRFQSALVEFGFNTVPERVVVPGADGEDERVVRRTFSTKTEFTLTELRRLIPGLEPSDLREMPVSGVVLEPETDPHFVGLWRTFAESVLANEAVKVWTPRVNPFDKPFSESATMAEVKAAKCDARNPLVGGNNVASYFGMAAQLDRANYRSNALIPYYADLGAATANGWSRGELVQVDLPYALPLWVTAKNEVIALRDVRHAPEVMHMEPGRYYPGEDKGLIVGLLREAPQVSEVVAREVERWEAWASAPGTLESAEAFWESVNTVVTTTEEFSDRHPRAITEGGWLLAGPQTAPERPYRARPLSEWAGKQVQALSRLVAAYVDRPAPAVEATIGRVEAAAKTLLEAQAAQLARRKLEELAATVQSDAPAEVGTVRHEDAGEKIGGARKDYARRALTVEDMEAMNAMERRALVVKKNVWPTLDYRRMREEGVEPEAALAIKYLKDVLPTAPQGRVDEPEVLEGYIEAIGTVRDRMATVKTLDDFKEGLRELYALGSAGQNDGRSKSVYGSSVLQRGWGSKACWLIYEGEDGRLPYKIANEIRRKVGRYGEDATDDQRWSPLIKHRREKSESELEEERKQAEQDRELHRPHLDRVVREGPDWRGGRDITADDLMEHFGFRAVEFGNWLPQDERQQVLNMAFDSFCDLAQAIELSPSEVSLGGELAVAFGSRGRGGRGAALAHYEPMRNVINLTRMKGAGVLAHEWWHALDWQLGGKRGYASEIEASRETPMGRLSRAMRQRHTLPEELAGFTGANVNKAQEYIASWCYHEPKDVRERIVEKLAEVRGRVEARFYERTVQHIENTKDNPRFKDAGIQERGVVGYEDFDTASAEFMKVISGLCTERKGLSKVKDKIVQNVDYLLRNMAVYVAVAACRDQGVEPPASLVGGSNSAHTGFYKHAKQLDTLRSSPYWATTRELFARAGAAYVQDKIEARAERSDYLVFGSDAATHEKHPVGNPNPTRRDREALATYFEALMTEYRLQCVKSVEVGLEP</sequence>
<dbReference type="InterPro" id="IPR041047">
    <property type="entry name" value="LPD1"/>
</dbReference>
<feature type="region of interest" description="Disordered" evidence="1">
    <location>
        <begin position="617"/>
        <end position="647"/>
    </location>
</feature>
<comment type="caution">
    <text evidence="3">The sequence shown here is derived from an EMBL/GenBank/DDBJ whole genome shotgun (WGS) entry which is preliminary data.</text>
</comment>
<dbReference type="Pfam" id="PF18796">
    <property type="entry name" value="LPD1"/>
    <property type="match status" value="1"/>
</dbReference>
<organism evidence="3 4">
    <name type="scientific">Xanthomonas citri pv. citri</name>
    <dbReference type="NCBI Taxonomy" id="611301"/>
    <lineage>
        <taxon>Bacteria</taxon>
        <taxon>Pseudomonadati</taxon>
        <taxon>Pseudomonadota</taxon>
        <taxon>Gammaproteobacteria</taxon>
        <taxon>Lysobacterales</taxon>
        <taxon>Lysobacteraceae</taxon>
        <taxon>Xanthomonas</taxon>
    </lineage>
</organism>
<feature type="domain" description="Large polyvalent protein-associated" evidence="2">
    <location>
        <begin position="964"/>
        <end position="1036"/>
    </location>
</feature>
<evidence type="ECO:0000313" key="3">
    <source>
        <dbReference type="EMBL" id="CEG14713.1"/>
    </source>
</evidence>
<evidence type="ECO:0000259" key="2">
    <source>
        <dbReference type="Pfam" id="PF18796"/>
    </source>
</evidence>
<proteinExistence type="predicted"/>
<feature type="compositionally biased region" description="Basic and acidic residues" evidence="1">
    <location>
        <begin position="628"/>
        <end position="647"/>
    </location>
</feature>
<accession>A0A0U5F8I0</accession>
<evidence type="ECO:0000256" key="1">
    <source>
        <dbReference type="SAM" id="MobiDB-lite"/>
    </source>
</evidence>
<protein>
    <recommendedName>
        <fullName evidence="2">Large polyvalent protein-associated domain-containing protein</fullName>
    </recommendedName>
</protein>
<evidence type="ECO:0000313" key="4">
    <source>
        <dbReference type="Proteomes" id="UP000052230"/>
    </source>
</evidence>
<dbReference type="AlphaFoldDB" id="A0A0U5F8I0"/>
<name>A0A0U5F8I0_XANCI</name>
<dbReference type="EMBL" id="CCXZ01000025">
    <property type="protein sequence ID" value="CEG14713.1"/>
    <property type="molecule type" value="Genomic_DNA"/>
</dbReference>